<reference evidence="7 8" key="2">
    <citation type="submission" date="2019-08" db="EMBL/GenBank/DDBJ databases">
        <title>Jejuicoccus antrihumi gen. nov., sp. nov., a new member of the family Dermacoccaceae isolated from a cave.</title>
        <authorList>
            <person name="Schumann P."/>
            <person name="Kim I.S."/>
        </authorList>
    </citation>
    <scope>NUCLEOTIDE SEQUENCE [LARGE SCALE GENOMIC DNA]</scope>
    <source>
        <strain evidence="7 8">C5-26</strain>
    </source>
</reference>
<gene>
    <name evidence="7" type="ORF">FGL98_06320</name>
</gene>
<feature type="transmembrane region" description="Helical" evidence="6">
    <location>
        <begin position="385"/>
        <end position="407"/>
    </location>
</feature>
<dbReference type="AlphaFoldDB" id="A0A563E4A6"/>
<dbReference type="Gene3D" id="1.20.1250.20">
    <property type="entry name" value="MFS general substrate transporter like domains"/>
    <property type="match status" value="1"/>
</dbReference>
<evidence type="ECO:0000313" key="8">
    <source>
        <dbReference type="Proteomes" id="UP000320244"/>
    </source>
</evidence>
<dbReference type="SUPFAM" id="SSF103473">
    <property type="entry name" value="MFS general substrate transporter"/>
    <property type="match status" value="1"/>
</dbReference>
<dbReference type="CDD" id="cd06173">
    <property type="entry name" value="MFS_MefA_like"/>
    <property type="match status" value="1"/>
</dbReference>
<evidence type="ECO:0000313" key="7">
    <source>
        <dbReference type="EMBL" id="TWP37360.1"/>
    </source>
</evidence>
<dbReference type="InterPro" id="IPR036259">
    <property type="entry name" value="MFS_trans_sf"/>
</dbReference>
<organism evidence="7 8">
    <name type="scientific">Leekyejoonella antrihumi</name>
    <dbReference type="NCBI Taxonomy" id="1660198"/>
    <lineage>
        <taxon>Bacteria</taxon>
        <taxon>Bacillati</taxon>
        <taxon>Actinomycetota</taxon>
        <taxon>Actinomycetes</taxon>
        <taxon>Micrococcales</taxon>
        <taxon>Dermacoccaceae</taxon>
        <taxon>Leekyejoonella</taxon>
    </lineage>
</organism>
<evidence type="ECO:0000256" key="4">
    <source>
        <dbReference type="ARBA" id="ARBA00022989"/>
    </source>
</evidence>
<feature type="transmembrane region" description="Helical" evidence="6">
    <location>
        <begin position="119"/>
        <end position="140"/>
    </location>
</feature>
<feature type="transmembrane region" description="Helical" evidence="6">
    <location>
        <begin position="325"/>
        <end position="350"/>
    </location>
</feature>
<feature type="transmembrane region" description="Helical" evidence="6">
    <location>
        <begin position="272"/>
        <end position="292"/>
    </location>
</feature>
<evidence type="ECO:0000256" key="1">
    <source>
        <dbReference type="ARBA" id="ARBA00004651"/>
    </source>
</evidence>
<keyword evidence="5 6" id="KW-0472">Membrane</keyword>
<dbReference type="OrthoDB" id="3613552at2"/>
<dbReference type="InterPro" id="IPR011701">
    <property type="entry name" value="MFS"/>
</dbReference>
<comment type="caution">
    <text evidence="7">The sequence shown here is derived from an EMBL/GenBank/DDBJ whole genome shotgun (WGS) entry which is preliminary data.</text>
</comment>
<keyword evidence="4 6" id="KW-1133">Transmembrane helix</keyword>
<keyword evidence="8" id="KW-1185">Reference proteome</keyword>
<reference evidence="7 8" key="1">
    <citation type="submission" date="2019-05" db="EMBL/GenBank/DDBJ databases">
        <authorList>
            <person name="Lee S.D."/>
        </authorList>
    </citation>
    <scope>NUCLEOTIDE SEQUENCE [LARGE SCALE GENOMIC DNA]</scope>
    <source>
        <strain evidence="7 8">C5-26</strain>
    </source>
</reference>
<feature type="transmembrane region" description="Helical" evidence="6">
    <location>
        <begin position="185"/>
        <end position="205"/>
    </location>
</feature>
<comment type="subcellular location">
    <subcellularLocation>
        <location evidence="1">Cell membrane</location>
        <topology evidence="1">Multi-pass membrane protein</topology>
    </subcellularLocation>
</comment>
<feature type="transmembrane region" description="Helical" evidence="6">
    <location>
        <begin position="299"/>
        <end position="319"/>
    </location>
</feature>
<evidence type="ECO:0000256" key="2">
    <source>
        <dbReference type="ARBA" id="ARBA00022475"/>
    </source>
</evidence>
<dbReference type="EMBL" id="VCQV01000006">
    <property type="protein sequence ID" value="TWP37360.1"/>
    <property type="molecule type" value="Genomic_DNA"/>
</dbReference>
<dbReference type="GO" id="GO:0005886">
    <property type="term" value="C:plasma membrane"/>
    <property type="evidence" value="ECO:0007669"/>
    <property type="project" value="UniProtKB-SubCell"/>
</dbReference>
<dbReference type="PANTHER" id="PTHR23513:SF17">
    <property type="entry name" value="MEMBRANE PROTEIN"/>
    <property type="match status" value="1"/>
</dbReference>
<sequence length="417" mass="43183">MNAAASTDLAEPVLIDRDPPPISRDRMILAWLGVVTVSYAGDAAWLVALAWTAVRHLDPTIAGLVVAIGTAPQALLMLVGGVVADRFDPRRVLALGAVGQGLTLVVGATLWPARTQSAGVLFGIALAFGVAAGLTLPSLNTLRRQIVRAEDLTTLSGWTQVAGRLARLLGAPVGAFLVARAGLAVVMLVDAATFAAVALVMWRVVRPRYRLPKGVGQPHWFASLRDGLHYLATTPVARTFVIGLSSLNVFVSPVIGIGVALSVNGSHWSSTWLGWAEAAFAAGAIGGSMLGIRWRPPRMAAAGFRALIVQGAAIALVGVSSRGTLLGAMLLLGLTAGLASVWLSSTFLLAIAPSHLGRVSSVNNLGDLMLLPLVTPAFAACAQLASVLAATVTCGAAMALLCAVFAMRPEIRSLRQP</sequence>
<dbReference type="GO" id="GO:0022857">
    <property type="term" value="F:transmembrane transporter activity"/>
    <property type="evidence" value="ECO:0007669"/>
    <property type="project" value="InterPro"/>
</dbReference>
<feature type="transmembrane region" description="Helical" evidence="6">
    <location>
        <begin position="240"/>
        <end position="260"/>
    </location>
</feature>
<feature type="transmembrane region" description="Helical" evidence="6">
    <location>
        <begin position="362"/>
        <end position="379"/>
    </location>
</feature>
<keyword evidence="3 6" id="KW-0812">Transmembrane</keyword>
<proteinExistence type="predicted"/>
<evidence type="ECO:0000256" key="6">
    <source>
        <dbReference type="SAM" id="Phobius"/>
    </source>
</evidence>
<dbReference type="PANTHER" id="PTHR23513">
    <property type="entry name" value="INTEGRAL MEMBRANE EFFLUX PROTEIN-RELATED"/>
    <property type="match status" value="1"/>
</dbReference>
<dbReference type="RefSeq" id="WP_146315883.1">
    <property type="nucleotide sequence ID" value="NZ_VCQV01000006.1"/>
</dbReference>
<name>A0A563E4A6_9MICO</name>
<protein>
    <submittedName>
        <fullName evidence="7">MFS transporter</fullName>
    </submittedName>
</protein>
<keyword evidence="2" id="KW-1003">Cell membrane</keyword>
<evidence type="ECO:0000256" key="5">
    <source>
        <dbReference type="ARBA" id="ARBA00023136"/>
    </source>
</evidence>
<accession>A0A563E4A6</accession>
<feature type="transmembrane region" description="Helical" evidence="6">
    <location>
        <begin position="28"/>
        <end position="54"/>
    </location>
</feature>
<feature type="transmembrane region" description="Helical" evidence="6">
    <location>
        <begin position="60"/>
        <end position="80"/>
    </location>
</feature>
<evidence type="ECO:0000256" key="3">
    <source>
        <dbReference type="ARBA" id="ARBA00022692"/>
    </source>
</evidence>
<dbReference type="Pfam" id="PF07690">
    <property type="entry name" value="MFS_1"/>
    <property type="match status" value="1"/>
</dbReference>
<dbReference type="Proteomes" id="UP000320244">
    <property type="component" value="Unassembled WGS sequence"/>
</dbReference>
<feature type="transmembrane region" description="Helical" evidence="6">
    <location>
        <begin position="92"/>
        <end position="113"/>
    </location>
</feature>